<dbReference type="InterPro" id="IPR051544">
    <property type="entry name" value="TPS_OM_transporter"/>
</dbReference>
<keyword evidence="4" id="KW-1134">Transmembrane beta strand</keyword>
<dbReference type="RefSeq" id="WP_092878759.1">
    <property type="nucleotide sequence ID" value="NZ_FOVC01000009.1"/>
</dbReference>
<dbReference type="GO" id="GO:0098046">
    <property type="term" value="C:type V protein secretion system complex"/>
    <property type="evidence" value="ECO:0007669"/>
    <property type="project" value="TreeGrafter"/>
</dbReference>
<dbReference type="SUPFAM" id="SSF56935">
    <property type="entry name" value="Porins"/>
    <property type="match status" value="1"/>
</dbReference>
<dbReference type="EMBL" id="FOVC01000009">
    <property type="protein sequence ID" value="SFN52025.1"/>
    <property type="molecule type" value="Genomic_DNA"/>
</dbReference>
<dbReference type="PIRSF" id="PIRSF029745">
    <property type="entry name" value="FhaC"/>
    <property type="match status" value="1"/>
</dbReference>
<keyword evidence="7" id="KW-0406">Ion transport</keyword>
<dbReference type="PROSITE" id="PS51779">
    <property type="entry name" value="POTRA"/>
    <property type="match status" value="1"/>
</dbReference>
<evidence type="ECO:0000256" key="10">
    <source>
        <dbReference type="SAM" id="SignalP"/>
    </source>
</evidence>
<dbReference type="STRING" id="1367852.SAMN05216516_10981"/>
<sequence>MFCLPFRNGSIDLLFPLRVPLAFAAPLHPSASSMSHSLTQPQAKLDNPLIHQLEQQKALERQLKPETPDIRLSAPSSSFSGLIFPAEKPCFRLDRVELEGAGAMPHWLPLQRLANQAVGQCLGVQGINLLMRQLQNRLIDHGYVTSCVLAPAQNLKSGTLHLRILPDIIRHVRTMPDSGNWLTLYSAFPPYAGNLLDLRDIEQGLENLQRLPSVQAEMEIVPGDTPGESDIQLRWKQAKIWRVVASVDDSGTKDTGRYQGALPLFLENPFSLSDLFYLSGSHDINLKGDKGTHNLTAHYSVPFGYWMVGVTASDYHYRQTVAGLNNDYQYRGMSRNLDFQVSRVLHRSGSQKTSISVDLIARESRNAIVDTEIDNQRRRITRWRAGLQHRHYIGSTTLDAGISYQRGTRWLGALDAPEEAFGDATALSTIIPYSLQLDLPFQLANQRFRYNAQYLRQTSNTPLTPQDQFAIGNRWTVRGFDGERSLSASRGWFVRNDVAWQTPLPQQELYLGVDYGEAGGKDADLIGHHLAGSTLGLRGAVSSIRYDLFVGVPLSKPAGYRTSPVTLGFTLSWSY</sequence>
<evidence type="ECO:0000256" key="7">
    <source>
        <dbReference type="ARBA" id="ARBA00023065"/>
    </source>
</evidence>
<evidence type="ECO:0000256" key="2">
    <source>
        <dbReference type="ARBA" id="ARBA00009055"/>
    </source>
</evidence>
<proteinExistence type="inferred from homology"/>
<dbReference type="Proteomes" id="UP000242222">
    <property type="component" value="Unassembled WGS sequence"/>
</dbReference>
<evidence type="ECO:0000256" key="1">
    <source>
        <dbReference type="ARBA" id="ARBA00004442"/>
    </source>
</evidence>
<dbReference type="GO" id="GO:0009279">
    <property type="term" value="C:cell outer membrane"/>
    <property type="evidence" value="ECO:0007669"/>
    <property type="project" value="UniProtKB-SubCell"/>
</dbReference>
<keyword evidence="3" id="KW-0813">Transport</keyword>
<dbReference type="FunFam" id="2.40.160.50:FF:000009">
    <property type="entry name" value="Putative hemolysin activator protein"/>
    <property type="match status" value="1"/>
</dbReference>
<dbReference type="OrthoDB" id="290122at2"/>
<dbReference type="Gene3D" id="2.40.160.50">
    <property type="entry name" value="membrane protein fhac: a member of the omp85/tpsb transporter family"/>
    <property type="match status" value="1"/>
</dbReference>
<evidence type="ECO:0000313" key="12">
    <source>
        <dbReference type="EMBL" id="SFN52025.1"/>
    </source>
</evidence>
<dbReference type="InterPro" id="IPR005565">
    <property type="entry name" value="Hemolysn_activator_HlyB_C"/>
</dbReference>
<dbReference type="GO" id="GO:0046819">
    <property type="term" value="P:protein secretion by the type V secretion system"/>
    <property type="evidence" value="ECO:0007669"/>
    <property type="project" value="TreeGrafter"/>
</dbReference>
<evidence type="ECO:0000256" key="5">
    <source>
        <dbReference type="ARBA" id="ARBA00022692"/>
    </source>
</evidence>
<evidence type="ECO:0000256" key="4">
    <source>
        <dbReference type="ARBA" id="ARBA00022452"/>
    </source>
</evidence>
<dbReference type="Gene3D" id="3.10.20.310">
    <property type="entry name" value="membrane protein fhac"/>
    <property type="match status" value="1"/>
</dbReference>
<evidence type="ECO:0000256" key="3">
    <source>
        <dbReference type="ARBA" id="ARBA00022448"/>
    </source>
</evidence>
<accession>A0A1I4ZP33</accession>
<dbReference type="PANTHER" id="PTHR34597">
    <property type="entry name" value="SLR1661 PROTEIN"/>
    <property type="match status" value="1"/>
</dbReference>
<reference evidence="13" key="1">
    <citation type="submission" date="2016-10" db="EMBL/GenBank/DDBJ databases">
        <authorList>
            <person name="Varghese N."/>
            <person name="Submissions S."/>
        </authorList>
    </citation>
    <scope>NUCLEOTIDE SEQUENCE [LARGE SCALE GENOMIC DNA]</scope>
    <source>
        <strain evidence="13">N6PO6</strain>
    </source>
</reference>
<organism evidence="12 13">
    <name type="scientific">Izhakiella capsodis</name>
    <dbReference type="NCBI Taxonomy" id="1367852"/>
    <lineage>
        <taxon>Bacteria</taxon>
        <taxon>Pseudomonadati</taxon>
        <taxon>Pseudomonadota</taxon>
        <taxon>Gammaproteobacteria</taxon>
        <taxon>Enterobacterales</taxon>
        <taxon>Erwiniaceae</taxon>
        <taxon>Izhakiella</taxon>
    </lineage>
</organism>
<dbReference type="PANTHER" id="PTHR34597:SF3">
    <property type="entry name" value="OUTER MEMBRANE TRANSPORTER CDIB"/>
    <property type="match status" value="1"/>
</dbReference>
<dbReference type="Pfam" id="PF08479">
    <property type="entry name" value="POTRA_2"/>
    <property type="match status" value="1"/>
</dbReference>
<feature type="signal peptide" evidence="10">
    <location>
        <begin position="1"/>
        <end position="24"/>
    </location>
</feature>
<comment type="similarity">
    <text evidence="2">Belongs to the TPS (TC 1.B.20) family.</text>
</comment>
<dbReference type="GO" id="GO:0008320">
    <property type="term" value="F:protein transmembrane transporter activity"/>
    <property type="evidence" value="ECO:0007669"/>
    <property type="project" value="TreeGrafter"/>
</dbReference>
<name>A0A1I4ZP33_9GAMM</name>
<dbReference type="Pfam" id="PF03865">
    <property type="entry name" value="ShlB"/>
    <property type="match status" value="1"/>
</dbReference>
<keyword evidence="10" id="KW-0732">Signal</keyword>
<dbReference type="GO" id="GO:0006811">
    <property type="term" value="P:monoatomic ion transport"/>
    <property type="evidence" value="ECO:0007669"/>
    <property type="project" value="UniProtKB-KW"/>
</dbReference>
<evidence type="ECO:0000256" key="6">
    <source>
        <dbReference type="ARBA" id="ARBA00022927"/>
    </source>
</evidence>
<dbReference type="AlphaFoldDB" id="A0A1I4ZP33"/>
<feature type="chain" id="PRO_5017274968" evidence="10">
    <location>
        <begin position="25"/>
        <end position="575"/>
    </location>
</feature>
<evidence type="ECO:0000313" key="13">
    <source>
        <dbReference type="Proteomes" id="UP000242222"/>
    </source>
</evidence>
<comment type="subcellular location">
    <subcellularLocation>
        <location evidence="1">Cell outer membrane</location>
    </subcellularLocation>
</comment>
<keyword evidence="13" id="KW-1185">Reference proteome</keyword>
<feature type="domain" description="POTRA" evidence="11">
    <location>
        <begin position="91"/>
        <end position="167"/>
    </location>
</feature>
<dbReference type="InterPro" id="IPR035251">
    <property type="entry name" value="ShlB_POTRA"/>
</dbReference>
<dbReference type="InterPro" id="IPR034746">
    <property type="entry name" value="POTRA"/>
</dbReference>
<dbReference type="InterPro" id="IPR027282">
    <property type="entry name" value="TPS"/>
</dbReference>
<evidence type="ECO:0000259" key="11">
    <source>
        <dbReference type="PROSITE" id="PS51779"/>
    </source>
</evidence>
<evidence type="ECO:0000256" key="9">
    <source>
        <dbReference type="ARBA" id="ARBA00023237"/>
    </source>
</evidence>
<dbReference type="Pfam" id="PF17287">
    <property type="entry name" value="POTRA_3"/>
    <property type="match status" value="1"/>
</dbReference>
<dbReference type="InterPro" id="IPR013686">
    <property type="entry name" value="Polypept-transport_assoc_ShlB"/>
</dbReference>
<protein>
    <submittedName>
        <fullName evidence="12">Hemolysin activation/secretion protein</fullName>
    </submittedName>
</protein>
<evidence type="ECO:0000256" key="8">
    <source>
        <dbReference type="ARBA" id="ARBA00023136"/>
    </source>
</evidence>
<keyword evidence="6" id="KW-0653">Protein transport</keyword>
<keyword evidence="5" id="KW-0812">Transmembrane</keyword>
<gene>
    <name evidence="12" type="ORF">SAMN05216516_10981</name>
</gene>
<keyword evidence="9" id="KW-0998">Cell outer membrane</keyword>
<keyword evidence="8" id="KW-0472">Membrane</keyword>
<dbReference type="FunFam" id="3.10.20.310:FF:000018">
    <property type="entry name" value="ShlB/FhaC/HecB family hemolysin secretion/activation protein"/>
    <property type="match status" value="1"/>
</dbReference>